<feature type="chain" id="PRO_5030107195" description="Serine hydrolase" evidence="1">
    <location>
        <begin position="21"/>
        <end position="84"/>
    </location>
</feature>
<keyword evidence="1" id="KW-0732">Signal</keyword>
<feature type="signal peptide" evidence="1">
    <location>
        <begin position="1"/>
        <end position="20"/>
    </location>
</feature>
<organism evidence="2 3">
    <name type="scientific">Rhodanobacter glycinis</name>
    <dbReference type="NCBI Taxonomy" id="582702"/>
    <lineage>
        <taxon>Bacteria</taxon>
        <taxon>Pseudomonadati</taxon>
        <taxon>Pseudomonadota</taxon>
        <taxon>Gammaproteobacteria</taxon>
        <taxon>Lysobacterales</taxon>
        <taxon>Rhodanobacteraceae</taxon>
        <taxon>Rhodanobacter</taxon>
    </lineage>
</organism>
<dbReference type="Proteomes" id="UP000319486">
    <property type="component" value="Unassembled WGS sequence"/>
</dbReference>
<protein>
    <recommendedName>
        <fullName evidence="4">Serine hydrolase</fullName>
    </recommendedName>
</protein>
<dbReference type="Gene3D" id="3.40.710.10">
    <property type="entry name" value="DD-peptidase/beta-lactamase superfamily"/>
    <property type="match status" value="1"/>
</dbReference>
<comment type="caution">
    <text evidence="2">The sequence shown here is derived from an EMBL/GenBank/DDBJ whole genome shotgun (WGS) entry which is preliminary data.</text>
</comment>
<dbReference type="EMBL" id="RCZO01000011">
    <property type="protein sequence ID" value="TPG04973.1"/>
    <property type="molecule type" value="Genomic_DNA"/>
</dbReference>
<reference evidence="2 3" key="1">
    <citation type="journal article" date="2019" name="Environ. Microbiol.">
        <title>Species interactions and distinct microbial communities in high Arctic permafrost affected cryosols are associated with the CH4 and CO2 gas fluxes.</title>
        <authorList>
            <person name="Altshuler I."/>
            <person name="Hamel J."/>
            <person name="Turney S."/>
            <person name="Magnuson E."/>
            <person name="Levesque R."/>
            <person name="Greer C."/>
            <person name="Whyte L.G."/>
        </authorList>
    </citation>
    <scope>NUCLEOTIDE SEQUENCE [LARGE SCALE GENOMIC DNA]</scope>
    <source>
        <strain evidence="2 3">S13Y</strain>
    </source>
</reference>
<evidence type="ECO:0000313" key="2">
    <source>
        <dbReference type="EMBL" id="TPG04973.1"/>
    </source>
</evidence>
<gene>
    <name evidence="2" type="ORF">EAH88_16520</name>
</gene>
<proteinExistence type="predicted"/>
<name>A0A502BWR8_9GAMM</name>
<evidence type="ECO:0008006" key="4">
    <source>
        <dbReference type="Google" id="ProtNLM"/>
    </source>
</evidence>
<dbReference type="AlphaFoldDB" id="A0A502BWR8"/>
<dbReference type="SUPFAM" id="SSF56601">
    <property type="entry name" value="beta-lactamase/transpeptidase-like"/>
    <property type="match status" value="1"/>
</dbReference>
<dbReference type="InterPro" id="IPR012338">
    <property type="entry name" value="Beta-lactam/transpept-like"/>
</dbReference>
<accession>A0A502BWR8</accession>
<sequence length="84" mass="8633">MIWIPTLLLALASVAASAHAPTSSEAALNTLVDGAKASQSDTLMVVHDGKTLVDYRRPGAPTAPIDMMSATKSLVGIGVGRMLT</sequence>
<keyword evidence="3" id="KW-1185">Reference proteome</keyword>
<evidence type="ECO:0000313" key="3">
    <source>
        <dbReference type="Proteomes" id="UP000319486"/>
    </source>
</evidence>
<evidence type="ECO:0000256" key="1">
    <source>
        <dbReference type="SAM" id="SignalP"/>
    </source>
</evidence>